<keyword evidence="3" id="KW-0732">Signal</keyword>
<evidence type="ECO:0000313" key="5">
    <source>
        <dbReference type="Proteomes" id="UP001530315"/>
    </source>
</evidence>
<feature type="region of interest" description="Disordered" evidence="1">
    <location>
        <begin position="450"/>
        <end position="470"/>
    </location>
</feature>
<feature type="transmembrane region" description="Helical" evidence="2">
    <location>
        <begin position="267"/>
        <end position="287"/>
    </location>
</feature>
<feature type="signal peptide" evidence="3">
    <location>
        <begin position="1"/>
        <end position="19"/>
    </location>
</feature>
<dbReference type="AlphaFoldDB" id="A0ABD3P8D9"/>
<dbReference type="Proteomes" id="UP001530315">
    <property type="component" value="Unassembled WGS sequence"/>
</dbReference>
<organism evidence="4 5">
    <name type="scientific">Stephanodiscus triporus</name>
    <dbReference type="NCBI Taxonomy" id="2934178"/>
    <lineage>
        <taxon>Eukaryota</taxon>
        <taxon>Sar</taxon>
        <taxon>Stramenopiles</taxon>
        <taxon>Ochrophyta</taxon>
        <taxon>Bacillariophyta</taxon>
        <taxon>Coscinodiscophyceae</taxon>
        <taxon>Thalassiosirophycidae</taxon>
        <taxon>Stephanodiscales</taxon>
        <taxon>Stephanodiscaceae</taxon>
        <taxon>Stephanodiscus</taxon>
    </lineage>
</organism>
<keyword evidence="5" id="KW-1185">Reference proteome</keyword>
<keyword evidence="2" id="KW-1133">Transmembrane helix</keyword>
<protein>
    <submittedName>
        <fullName evidence="4">Uncharacterized protein</fullName>
    </submittedName>
</protein>
<sequence>MSSAVRAIVVLLLAQYCCADSLHLPNNFIGDDVSGSSALCMIDYSLGRADANLMNPQTVKIPKTLPFATTHSDGEVIPTTTNYVAPPLDWNLLASHASFAVAPIVAPIVAISKMISVIIGGASPQLTIIDQGEKVATTPSPTILMCSALEACSTSHVDARGKEEEGALAFEEAILRGLGGADANRKTSQTLEISKTHTLAETYAIGDNALGNEEECASALAFEETTTEIEETGFAGHDTSTKMNINCTLGADQFEDASFILQRSMPYASALFVTITTIILAVNGASSRQSMITVQGRRIMMIPFCTVMTYFTVVACLISHVDGLGHEYIGDRLRGVIIEGSSGDSSKSSGGVVSSDNYASSGYSHGLTVAKTIQYFRDSEDLIGSRGENDKVGGRADIASTAAVHEMAEGVIAQNHDWLLGLETSDGKQPSSTASLRGKVMLDRDGFDSDLLHTGTNGDTAKPDVSGEDGSAIEKLRRQDDGKVLSINSGSTLNERPLKGTQSGGGVLQSKNVSQLNNLQYFGSVILQ</sequence>
<evidence type="ECO:0000256" key="2">
    <source>
        <dbReference type="SAM" id="Phobius"/>
    </source>
</evidence>
<feature type="region of interest" description="Disordered" evidence="1">
    <location>
        <begin position="485"/>
        <end position="506"/>
    </location>
</feature>
<reference evidence="4 5" key="1">
    <citation type="submission" date="2024-10" db="EMBL/GenBank/DDBJ databases">
        <title>Updated reference genomes for cyclostephanoid diatoms.</title>
        <authorList>
            <person name="Roberts W.R."/>
            <person name="Alverson A.J."/>
        </authorList>
    </citation>
    <scope>NUCLEOTIDE SEQUENCE [LARGE SCALE GENOMIC DNA]</scope>
    <source>
        <strain evidence="4 5">AJA276-08</strain>
    </source>
</reference>
<feature type="chain" id="PRO_5044853388" evidence="3">
    <location>
        <begin position="20"/>
        <end position="528"/>
    </location>
</feature>
<gene>
    <name evidence="4" type="ORF">ACHAW5_003676</name>
</gene>
<proteinExistence type="predicted"/>
<feature type="transmembrane region" description="Helical" evidence="2">
    <location>
        <begin position="299"/>
        <end position="321"/>
    </location>
</feature>
<accession>A0ABD3P8D9</accession>
<dbReference type="EMBL" id="JALLAZ020000952">
    <property type="protein sequence ID" value="KAL3783857.1"/>
    <property type="molecule type" value="Genomic_DNA"/>
</dbReference>
<evidence type="ECO:0000256" key="1">
    <source>
        <dbReference type="SAM" id="MobiDB-lite"/>
    </source>
</evidence>
<comment type="caution">
    <text evidence="4">The sequence shown here is derived from an EMBL/GenBank/DDBJ whole genome shotgun (WGS) entry which is preliminary data.</text>
</comment>
<evidence type="ECO:0000256" key="3">
    <source>
        <dbReference type="SAM" id="SignalP"/>
    </source>
</evidence>
<name>A0ABD3P8D9_9STRA</name>
<keyword evidence="2" id="KW-0472">Membrane</keyword>
<keyword evidence="2" id="KW-0812">Transmembrane</keyword>
<evidence type="ECO:0000313" key="4">
    <source>
        <dbReference type="EMBL" id="KAL3783857.1"/>
    </source>
</evidence>